<dbReference type="Proteomes" id="UP000676649">
    <property type="component" value="Chromosome"/>
</dbReference>
<proteinExistence type="predicted"/>
<feature type="compositionally biased region" description="Low complexity" evidence="2">
    <location>
        <begin position="381"/>
        <end position="399"/>
    </location>
</feature>
<keyword evidence="5" id="KW-1185">Reference proteome</keyword>
<evidence type="ECO:0000313" key="4">
    <source>
        <dbReference type="EMBL" id="QWF70986.1"/>
    </source>
</evidence>
<keyword evidence="1" id="KW-0175">Coiled coil</keyword>
<feature type="transmembrane region" description="Helical" evidence="3">
    <location>
        <begin position="25"/>
        <end position="46"/>
    </location>
</feature>
<dbReference type="GO" id="GO:0004851">
    <property type="term" value="F:uroporphyrin-III C-methyltransferase activity"/>
    <property type="evidence" value="ECO:0007669"/>
    <property type="project" value="UniProtKB-EC"/>
</dbReference>
<dbReference type="RefSeq" id="WP_215582515.1">
    <property type="nucleotide sequence ID" value="NZ_CP073754.1"/>
</dbReference>
<keyword evidence="3" id="KW-0472">Membrane</keyword>
<organism evidence="4 5">
    <name type="scientific">Methylomonas paludis</name>
    <dbReference type="NCBI Taxonomy" id="1173101"/>
    <lineage>
        <taxon>Bacteria</taxon>
        <taxon>Pseudomonadati</taxon>
        <taxon>Pseudomonadota</taxon>
        <taxon>Gammaproteobacteria</taxon>
        <taxon>Methylococcales</taxon>
        <taxon>Methylococcaceae</taxon>
        <taxon>Methylomonas</taxon>
    </lineage>
</organism>
<feature type="region of interest" description="Disordered" evidence="2">
    <location>
        <begin position="375"/>
        <end position="408"/>
    </location>
</feature>
<accession>A0A975RA90</accession>
<dbReference type="KEGG" id="mpad:KEF85_00335"/>
<dbReference type="InterPro" id="IPR007470">
    <property type="entry name" value="HemX"/>
</dbReference>
<evidence type="ECO:0000313" key="5">
    <source>
        <dbReference type="Proteomes" id="UP000676649"/>
    </source>
</evidence>
<dbReference type="PANTHER" id="PTHR38043">
    <property type="entry name" value="PROTEIN HEMX"/>
    <property type="match status" value="1"/>
</dbReference>
<feature type="coiled-coil region" evidence="1">
    <location>
        <begin position="64"/>
        <end position="131"/>
    </location>
</feature>
<name>A0A975RA90_9GAMM</name>
<evidence type="ECO:0000256" key="2">
    <source>
        <dbReference type="SAM" id="MobiDB-lite"/>
    </source>
</evidence>
<reference evidence="4" key="1">
    <citation type="submission" date="2021-04" db="EMBL/GenBank/DDBJ databases">
        <title>Draft genome sequence data of methanotrophic Methylovulum sp. strain S1L and Methylomonas sp. strain S2AM isolated from boreal lake water columns.</title>
        <authorList>
            <person name="Rissanen A.J."/>
            <person name="Mangayil R."/>
            <person name="Svenning M.M."/>
            <person name="Khanongnuch R."/>
        </authorList>
    </citation>
    <scope>NUCLEOTIDE SEQUENCE</scope>
    <source>
        <strain evidence="4">S2AM</strain>
    </source>
</reference>
<dbReference type="EC" id="2.1.1.107" evidence="4"/>
<dbReference type="Pfam" id="PF04375">
    <property type="entry name" value="HemX"/>
    <property type="match status" value="1"/>
</dbReference>
<keyword evidence="3" id="KW-0812">Transmembrane</keyword>
<evidence type="ECO:0000256" key="1">
    <source>
        <dbReference type="SAM" id="Coils"/>
    </source>
</evidence>
<dbReference type="EMBL" id="CP073754">
    <property type="protein sequence ID" value="QWF70986.1"/>
    <property type="molecule type" value="Genomic_DNA"/>
</dbReference>
<keyword evidence="4" id="KW-0489">Methyltransferase</keyword>
<keyword evidence="4" id="KW-0808">Transferase</keyword>
<keyword evidence="3" id="KW-1133">Transmembrane helix</keyword>
<protein>
    <submittedName>
        <fullName evidence="4">Uroporphyrinogen-III C-methyltransferase</fullName>
        <ecNumber evidence="4">2.1.1.107</ecNumber>
    </submittedName>
</protein>
<sequence length="408" mass="45290">MAELTEEQQEFPATTLVVKKSRAGLWIGIVAIVLIIVLAVTGFYFFQQLRNSQDTDNNQDSLKLIEIDKEMNGLQGQLSTLQAQIANVNAEMTGKDNHFTQTLTDFSKLHEERLENTRKDLESSIVVLQRQLGKTRGDWLLADAEYLLTVANQRLHLVGDVATTREALEAADQRLRESGDAAVFKVREQIAKEIALLDSATVPDIVGIYGNIQHLQDQVENLSVFLPHIGKQHEKPQATADAPEQQEHGVLNGLAKQLNGYIILRHTDQQVSAILTPEEALFIKQQLKVRLEMIEIALVQQNDTLYIHSIEDAKQWLKKNFAENTETEQFLAGLDKLAGIQIHGQYPDVSTSLKMLKDVGKLRIETDKVVFSNPPAAQEIPATATQPTAVAQPSAPTAPESQAVGKTK</sequence>
<dbReference type="PANTHER" id="PTHR38043:SF1">
    <property type="entry name" value="PROTEIN HEMX"/>
    <property type="match status" value="1"/>
</dbReference>
<evidence type="ECO:0000256" key="3">
    <source>
        <dbReference type="SAM" id="Phobius"/>
    </source>
</evidence>
<dbReference type="AlphaFoldDB" id="A0A975RA90"/>
<gene>
    <name evidence="4" type="ORF">KEF85_00335</name>
</gene>
<dbReference type="GO" id="GO:0032259">
    <property type="term" value="P:methylation"/>
    <property type="evidence" value="ECO:0007669"/>
    <property type="project" value="UniProtKB-KW"/>
</dbReference>